<gene>
    <name evidence="2" type="primary">Gin1</name>
    <name evidence="2" type="ORF">CR513_52886</name>
</gene>
<dbReference type="PANTHER" id="PTHR48475:SF1">
    <property type="entry name" value="RNASE H TYPE-1 DOMAIN-CONTAINING PROTEIN"/>
    <property type="match status" value="1"/>
</dbReference>
<evidence type="ECO:0000259" key="1">
    <source>
        <dbReference type="Pfam" id="PF17921"/>
    </source>
</evidence>
<comment type="caution">
    <text evidence="2">The sequence shown here is derived from an EMBL/GenBank/DDBJ whole genome shotgun (WGS) entry which is preliminary data.</text>
</comment>
<dbReference type="Proteomes" id="UP000257109">
    <property type="component" value="Unassembled WGS sequence"/>
</dbReference>
<evidence type="ECO:0000313" key="3">
    <source>
        <dbReference type="Proteomes" id="UP000257109"/>
    </source>
</evidence>
<feature type="non-terminal residue" evidence="2">
    <location>
        <position position="1"/>
    </location>
</feature>
<reference evidence="2" key="1">
    <citation type="submission" date="2018-05" db="EMBL/GenBank/DDBJ databases">
        <title>Draft genome of Mucuna pruriens seed.</title>
        <authorList>
            <person name="Nnadi N.E."/>
            <person name="Vos R."/>
            <person name="Hasami M.H."/>
            <person name="Devisetty U.K."/>
            <person name="Aguiy J.C."/>
        </authorList>
    </citation>
    <scope>NUCLEOTIDE SEQUENCE [LARGE SCALE GENOMIC DNA]</scope>
    <source>
        <strain evidence="2">JCA_2017</strain>
    </source>
</reference>
<organism evidence="2 3">
    <name type="scientific">Mucuna pruriens</name>
    <name type="common">Velvet bean</name>
    <name type="synonym">Dolichos pruriens</name>
    <dbReference type="NCBI Taxonomy" id="157652"/>
    <lineage>
        <taxon>Eukaryota</taxon>
        <taxon>Viridiplantae</taxon>
        <taxon>Streptophyta</taxon>
        <taxon>Embryophyta</taxon>
        <taxon>Tracheophyta</taxon>
        <taxon>Spermatophyta</taxon>
        <taxon>Magnoliopsida</taxon>
        <taxon>eudicotyledons</taxon>
        <taxon>Gunneridae</taxon>
        <taxon>Pentapetalae</taxon>
        <taxon>rosids</taxon>
        <taxon>fabids</taxon>
        <taxon>Fabales</taxon>
        <taxon>Fabaceae</taxon>
        <taxon>Papilionoideae</taxon>
        <taxon>50 kb inversion clade</taxon>
        <taxon>NPAAA clade</taxon>
        <taxon>indigoferoid/millettioid clade</taxon>
        <taxon>Phaseoleae</taxon>
        <taxon>Mucuna</taxon>
    </lineage>
</organism>
<feature type="domain" description="Integrase zinc-binding" evidence="1">
    <location>
        <begin position="98"/>
        <end position="153"/>
    </location>
</feature>
<sequence>MADALATLSAMVQVNEGQEMTIHPHVAYCQHLSHETLEADSEPWYFDIKRYSEKGEYPEGAFENSKRTLRRLASGFLLSGTVLYKRSMNMTLLRCVDGQEAARIIEDVHRRTFSTHANGNALARKILRPGYYWTTMELDYYQHIKKCVKCQTYVDHINVAPSTLHNLTSLWSFSMWGIDVIQPIESKVSNRHRFILVAIDYFAKWVEATSYSTVTHNVVVKFIETSYADTASQLISSQITTLI</sequence>
<protein>
    <submittedName>
        <fullName evidence="2">Gypsy retrotransposon integrase-like protein 1</fullName>
    </submittedName>
</protein>
<dbReference type="InterPro" id="IPR036397">
    <property type="entry name" value="RNaseH_sf"/>
</dbReference>
<proteinExistence type="predicted"/>
<dbReference type="PANTHER" id="PTHR48475">
    <property type="entry name" value="RIBONUCLEASE H"/>
    <property type="match status" value="1"/>
</dbReference>
<name>A0A371EQ35_MUCPR</name>
<dbReference type="SUPFAM" id="SSF53098">
    <property type="entry name" value="Ribonuclease H-like"/>
    <property type="match status" value="1"/>
</dbReference>
<dbReference type="Gene3D" id="1.10.340.70">
    <property type="match status" value="1"/>
</dbReference>
<dbReference type="Pfam" id="PF17921">
    <property type="entry name" value="Integrase_H2C2"/>
    <property type="match status" value="1"/>
</dbReference>
<dbReference type="InterPro" id="IPR012337">
    <property type="entry name" value="RNaseH-like_sf"/>
</dbReference>
<dbReference type="Gene3D" id="3.30.420.10">
    <property type="entry name" value="Ribonuclease H-like superfamily/Ribonuclease H"/>
    <property type="match status" value="1"/>
</dbReference>
<dbReference type="OrthoDB" id="2016337at2759"/>
<dbReference type="EMBL" id="QJKJ01012663">
    <property type="protein sequence ID" value="RDX68157.1"/>
    <property type="molecule type" value="Genomic_DNA"/>
</dbReference>
<dbReference type="GO" id="GO:0003676">
    <property type="term" value="F:nucleic acid binding"/>
    <property type="evidence" value="ECO:0007669"/>
    <property type="project" value="InterPro"/>
</dbReference>
<dbReference type="InterPro" id="IPR041588">
    <property type="entry name" value="Integrase_H2C2"/>
</dbReference>
<dbReference type="AlphaFoldDB" id="A0A371EQ35"/>
<accession>A0A371EQ35</accession>
<keyword evidence="3" id="KW-1185">Reference proteome</keyword>
<evidence type="ECO:0000313" key="2">
    <source>
        <dbReference type="EMBL" id="RDX68157.1"/>
    </source>
</evidence>